<dbReference type="RefSeq" id="WP_002561386.1">
    <property type="nucleotide sequence ID" value="NZ_CABJFV010000001.1"/>
</dbReference>
<dbReference type="AlphaFoldDB" id="A0A413VY42"/>
<reference evidence="2 3" key="1">
    <citation type="submission" date="2018-08" db="EMBL/GenBank/DDBJ databases">
        <title>A genome reference for cultivated species of the human gut microbiota.</title>
        <authorList>
            <person name="Zou Y."/>
            <person name="Xue W."/>
            <person name="Luo G."/>
        </authorList>
    </citation>
    <scope>NUCLEOTIDE SEQUENCE [LARGE SCALE GENOMIC DNA]</scope>
    <source>
        <strain evidence="2 3">AM40-30BH</strain>
    </source>
</reference>
<gene>
    <name evidence="2" type="ORF">DW888_01250</name>
</gene>
<evidence type="ECO:0000259" key="1">
    <source>
        <dbReference type="Pfam" id="PF10988"/>
    </source>
</evidence>
<dbReference type="Gene3D" id="2.160.20.120">
    <property type="match status" value="1"/>
</dbReference>
<dbReference type="Proteomes" id="UP000284379">
    <property type="component" value="Unassembled WGS sequence"/>
</dbReference>
<accession>A0A413VY42</accession>
<organism evidence="2 3">
    <name type="scientific">Bacteroides nordii</name>
    <dbReference type="NCBI Taxonomy" id="291645"/>
    <lineage>
        <taxon>Bacteria</taxon>
        <taxon>Pseudomonadati</taxon>
        <taxon>Bacteroidota</taxon>
        <taxon>Bacteroidia</taxon>
        <taxon>Bacteroidales</taxon>
        <taxon>Bacteroidaceae</taxon>
        <taxon>Bacteroides</taxon>
    </lineage>
</organism>
<name>A0A413VY42_9BACE</name>
<protein>
    <submittedName>
        <fullName evidence="2">DUF2807 domain-containing protein</fullName>
    </submittedName>
</protein>
<proteinExistence type="predicted"/>
<evidence type="ECO:0000313" key="3">
    <source>
        <dbReference type="Proteomes" id="UP000284379"/>
    </source>
</evidence>
<evidence type="ECO:0000313" key="2">
    <source>
        <dbReference type="EMBL" id="RHB38471.1"/>
    </source>
</evidence>
<dbReference type="EMBL" id="QSGO01000001">
    <property type="protein sequence ID" value="RHB38471.1"/>
    <property type="molecule type" value="Genomic_DNA"/>
</dbReference>
<dbReference type="InterPro" id="IPR021255">
    <property type="entry name" value="DUF2807"/>
</dbReference>
<comment type="caution">
    <text evidence="2">The sequence shown here is derived from an EMBL/GenBank/DDBJ whole genome shotgun (WGS) entry which is preliminary data.</text>
</comment>
<dbReference type="Pfam" id="PF10988">
    <property type="entry name" value="DUF2807"/>
    <property type="match status" value="1"/>
</dbReference>
<sequence length="202" mass="22191">MKTSLSIFTIALMLGILFSPLRAQSNKKVIRNEAVTDFSSIRLQAVGDIFFTQSDDYSLRVEGPEEYVKKVTVTVKDGKLVLSYKQKNNDSKKLKYYISAPDLSRVDVEGVGSFRCEKKLKLKNLELNMTGVGSINIADLECKTLRARLEGVGKVNVHVNCVNLIANADGVGHMILSGYAKTTKITKDGIGGVNTRNLETGE</sequence>
<feature type="domain" description="Putative auto-transporter adhesin head GIN" evidence="1">
    <location>
        <begin position="37"/>
        <end position="156"/>
    </location>
</feature>